<protein>
    <recommendedName>
        <fullName evidence="5">Secreted protein</fullName>
    </recommendedName>
</protein>
<feature type="signal peptide" evidence="2">
    <location>
        <begin position="1"/>
        <end position="22"/>
    </location>
</feature>
<evidence type="ECO:0008006" key="5">
    <source>
        <dbReference type="Google" id="ProtNLM"/>
    </source>
</evidence>
<feature type="chain" id="PRO_5042268900" description="Secreted protein" evidence="2">
    <location>
        <begin position="23"/>
        <end position="110"/>
    </location>
</feature>
<dbReference type="EMBL" id="MU843021">
    <property type="protein sequence ID" value="KAK2022898.1"/>
    <property type="molecule type" value="Genomic_DNA"/>
</dbReference>
<proteinExistence type="predicted"/>
<organism evidence="3 4">
    <name type="scientific">Colletotrichum zoysiae</name>
    <dbReference type="NCBI Taxonomy" id="1216348"/>
    <lineage>
        <taxon>Eukaryota</taxon>
        <taxon>Fungi</taxon>
        <taxon>Dikarya</taxon>
        <taxon>Ascomycota</taxon>
        <taxon>Pezizomycotina</taxon>
        <taxon>Sordariomycetes</taxon>
        <taxon>Hypocreomycetidae</taxon>
        <taxon>Glomerellales</taxon>
        <taxon>Glomerellaceae</taxon>
        <taxon>Colletotrichum</taxon>
        <taxon>Colletotrichum graminicola species complex</taxon>
    </lineage>
</organism>
<evidence type="ECO:0000313" key="3">
    <source>
        <dbReference type="EMBL" id="KAK2022898.1"/>
    </source>
</evidence>
<reference evidence="3" key="1">
    <citation type="submission" date="2021-06" db="EMBL/GenBank/DDBJ databases">
        <title>Comparative genomics, transcriptomics and evolutionary studies reveal genomic signatures of adaptation to plant cell wall in hemibiotrophic fungi.</title>
        <authorList>
            <consortium name="DOE Joint Genome Institute"/>
            <person name="Baroncelli R."/>
            <person name="Diaz J.F."/>
            <person name="Benocci T."/>
            <person name="Peng M."/>
            <person name="Battaglia E."/>
            <person name="Haridas S."/>
            <person name="Andreopoulos W."/>
            <person name="Labutti K."/>
            <person name="Pangilinan J."/>
            <person name="Floch G.L."/>
            <person name="Makela M.R."/>
            <person name="Henrissat B."/>
            <person name="Grigoriev I.V."/>
            <person name="Crouch J.A."/>
            <person name="De Vries R.P."/>
            <person name="Sukno S.A."/>
            <person name="Thon M.R."/>
        </authorList>
    </citation>
    <scope>NUCLEOTIDE SEQUENCE</scope>
    <source>
        <strain evidence="3">MAFF235873</strain>
    </source>
</reference>
<evidence type="ECO:0000256" key="2">
    <source>
        <dbReference type="SAM" id="SignalP"/>
    </source>
</evidence>
<gene>
    <name evidence="3" type="ORF">LX32DRAFT_174153</name>
</gene>
<comment type="caution">
    <text evidence="3">The sequence shown here is derived from an EMBL/GenBank/DDBJ whole genome shotgun (WGS) entry which is preliminary data.</text>
</comment>
<accession>A0AAD9H695</accession>
<dbReference type="Proteomes" id="UP001232148">
    <property type="component" value="Unassembled WGS sequence"/>
</dbReference>
<keyword evidence="4" id="KW-1185">Reference proteome</keyword>
<sequence>MFYRLGHSLSVTAVMSWVSVLGRPGGAAFPAEPPTPLLLTAPACVSSAVAPAHPPRICWGRCLPHHCPWMVTGGPSPSSAERSHPRVPARRRQPKTNRNHPNDIFVRNLS</sequence>
<dbReference type="AlphaFoldDB" id="A0AAD9H695"/>
<evidence type="ECO:0000256" key="1">
    <source>
        <dbReference type="SAM" id="MobiDB-lite"/>
    </source>
</evidence>
<name>A0AAD9H695_9PEZI</name>
<evidence type="ECO:0000313" key="4">
    <source>
        <dbReference type="Proteomes" id="UP001232148"/>
    </source>
</evidence>
<keyword evidence="2" id="KW-0732">Signal</keyword>
<feature type="region of interest" description="Disordered" evidence="1">
    <location>
        <begin position="73"/>
        <end position="110"/>
    </location>
</feature>
<feature type="compositionally biased region" description="Basic residues" evidence="1">
    <location>
        <begin position="85"/>
        <end position="98"/>
    </location>
</feature>